<protein>
    <submittedName>
        <fullName evidence="1">Uncharacterized protein</fullName>
    </submittedName>
</protein>
<reference evidence="1" key="1">
    <citation type="submission" date="2014-09" db="EMBL/GenBank/DDBJ databases">
        <authorList>
            <person name="Magalhaes I.L.F."/>
            <person name="Oliveira U."/>
            <person name="Santos F.R."/>
            <person name="Vidigal T.H.D.A."/>
            <person name="Brescovit A.D."/>
            <person name="Santos A.J."/>
        </authorList>
    </citation>
    <scope>NUCLEOTIDE SEQUENCE</scope>
    <source>
        <tissue evidence="1">Shoot tissue taken approximately 20 cm above the soil surface</tissue>
    </source>
</reference>
<proteinExistence type="predicted"/>
<organism evidence="1">
    <name type="scientific">Arundo donax</name>
    <name type="common">Giant reed</name>
    <name type="synonym">Donax arundinaceus</name>
    <dbReference type="NCBI Taxonomy" id="35708"/>
    <lineage>
        <taxon>Eukaryota</taxon>
        <taxon>Viridiplantae</taxon>
        <taxon>Streptophyta</taxon>
        <taxon>Embryophyta</taxon>
        <taxon>Tracheophyta</taxon>
        <taxon>Spermatophyta</taxon>
        <taxon>Magnoliopsida</taxon>
        <taxon>Liliopsida</taxon>
        <taxon>Poales</taxon>
        <taxon>Poaceae</taxon>
        <taxon>PACMAD clade</taxon>
        <taxon>Arundinoideae</taxon>
        <taxon>Arundineae</taxon>
        <taxon>Arundo</taxon>
    </lineage>
</organism>
<dbReference type="AlphaFoldDB" id="A0A0A9FG71"/>
<name>A0A0A9FG71_ARUDO</name>
<evidence type="ECO:0000313" key="1">
    <source>
        <dbReference type="EMBL" id="JAE12035.1"/>
    </source>
</evidence>
<accession>A0A0A9FG71</accession>
<sequence>MGPGNIGKLSFWAKWCVWSCSNDSNTIISRNSQEASAKRERG</sequence>
<reference evidence="1" key="2">
    <citation type="journal article" date="2015" name="Data Brief">
        <title>Shoot transcriptome of the giant reed, Arundo donax.</title>
        <authorList>
            <person name="Barrero R.A."/>
            <person name="Guerrero F.D."/>
            <person name="Moolhuijzen P."/>
            <person name="Goolsby J.A."/>
            <person name="Tidwell J."/>
            <person name="Bellgard S.E."/>
            <person name="Bellgard M.I."/>
        </authorList>
    </citation>
    <scope>NUCLEOTIDE SEQUENCE</scope>
    <source>
        <tissue evidence="1">Shoot tissue taken approximately 20 cm above the soil surface</tissue>
    </source>
</reference>
<dbReference type="EMBL" id="GBRH01185861">
    <property type="protein sequence ID" value="JAE12035.1"/>
    <property type="molecule type" value="Transcribed_RNA"/>
</dbReference>